<dbReference type="EMBL" id="DQ078753">
    <property type="protein sequence ID" value="AAZ32097.1"/>
    <property type="molecule type" value="Genomic_DNA"/>
</dbReference>
<keyword evidence="3 5" id="KW-1133">Transmembrane helix</keyword>
<dbReference type="InterPro" id="IPR051598">
    <property type="entry name" value="TSUP/Inactive_protease-like"/>
</dbReference>
<evidence type="ECO:0000313" key="6">
    <source>
        <dbReference type="EMBL" id="AAZ32097.1"/>
    </source>
</evidence>
<feature type="transmembrane region" description="Helical" evidence="5">
    <location>
        <begin position="49"/>
        <end position="65"/>
    </location>
</feature>
<reference evidence="6" key="1">
    <citation type="journal article" date="2006" name="FEMS Microbiol. Ecol.">
        <title>Uncultured Archaea in a hydrothermal microbial assemblage: phylogenetic diversity and characterization of a genome fragment from a euryarchaeote.</title>
        <authorList>
            <person name="Moussard H."/>
            <person name="Moreira D."/>
            <person name="Cambon-Bonavita M.A."/>
            <person name="Lopez-Garcia P."/>
            <person name="Jeanthon C."/>
        </authorList>
    </citation>
    <scope>NUCLEOTIDE SEQUENCE</scope>
</reference>
<name>Q3SBB3_9EURY</name>
<feature type="transmembrane region" description="Helical" evidence="5">
    <location>
        <begin position="6"/>
        <end position="37"/>
    </location>
</feature>
<keyword evidence="2 5" id="KW-0812">Transmembrane</keyword>
<organism evidence="6">
    <name type="scientific">uncultured euryarchaeote Alv-FOS5</name>
    <dbReference type="NCBI Taxonomy" id="337891"/>
    <lineage>
        <taxon>Archaea</taxon>
        <taxon>Methanobacteriati</taxon>
        <taxon>Methanobacteriota</taxon>
        <taxon>environmental samples</taxon>
    </lineage>
</organism>
<comment type="similarity">
    <text evidence="5">Belongs to the 4-toluene sulfonate uptake permease (TSUP) (TC 2.A.102) family.</text>
</comment>
<evidence type="ECO:0000256" key="4">
    <source>
        <dbReference type="ARBA" id="ARBA00023136"/>
    </source>
</evidence>
<accession>Q3SBB3</accession>
<comment type="subcellular location">
    <subcellularLocation>
        <location evidence="5">Cell membrane</location>
        <topology evidence="5">Multi-pass membrane protein</topology>
    </subcellularLocation>
    <subcellularLocation>
        <location evidence="1">Membrane</location>
        <topology evidence="1">Multi-pass membrane protein</topology>
    </subcellularLocation>
</comment>
<feature type="transmembrane region" description="Helical" evidence="5">
    <location>
        <begin position="100"/>
        <end position="118"/>
    </location>
</feature>
<feature type="transmembrane region" description="Helical" evidence="5">
    <location>
        <begin position="71"/>
        <end position="93"/>
    </location>
</feature>
<proteinExistence type="inferred from homology"/>
<sequence>MLEVILYLLIGLTAGVVSGLIGIGGGVIIVPSLIFLFGMTQHQAQGTSLAMLLPPIGALAVWNYWKAGYINWTIALIAATGFFFGGYIGANFANSISNQLLRKIFGVALLAIAVYMIVK</sequence>
<evidence type="ECO:0000256" key="2">
    <source>
        <dbReference type="ARBA" id="ARBA00022692"/>
    </source>
</evidence>
<dbReference type="AlphaFoldDB" id="Q3SBB3"/>
<evidence type="ECO:0000256" key="1">
    <source>
        <dbReference type="ARBA" id="ARBA00004141"/>
    </source>
</evidence>
<keyword evidence="4 5" id="KW-0472">Membrane</keyword>
<dbReference type="InterPro" id="IPR002781">
    <property type="entry name" value="TM_pro_TauE-like"/>
</dbReference>
<dbReference type="Pfam" id="PF01925">
    <property type="entry name" value="TauE"/>
    <property type="match status" value="1"/>
</dbReference>
<protein>
    <recommendedName>
        <fullName evidence="5">Probable membrane transporter protein</fullName>
    </recommendedName>
</protein>
<evidence type="ECO:0000256" key="3">
    <source>
        <dbReference type="ARBA" id="ARBA00022989"/>
    </source>
</evidence>
<dbReference type="PANTHER" id="PTHR43701">
    <property type="entry name" value="MEMBRANE TRANSPORTER PROTEIN MJ0441-RELATED"/>
    <property type="match status" value="1"/>
</dbReference>
<dbReference type="PANTHER" id="PTHR43701:SF2">
    <property type="entry name" value="MEMBRANE TRANSPORTER PROTEIN YJNA-RELATED"/>
    <property type="match status" value="1"/>
</dbReference>
<keyword evidence="5" id="KW-1003">Cell membrane</keyword>
<evidence type="ECO:0000256" key="5">
    <source>
        <dbReference type="RuleBase" id="RU363041"/>
    </source>
</evidence>
<dbReference type="GO" id="GO:0005886">
    <property type="term" value="C:plasma membrane"/>
    <property type="evidence" value="ECO:0007669"/>
    <property type="project" value="UniProtKB-SubCell"/>
</dbReference>